<dbReference type="RefSeq" id="WP_005079994.1">
    <property type="nucleotide sequence ID" value="NZ_CM125927.1"/>
</dbReference>
<keyword evidence="4" id="KW-0378">Hydrolase</keyword>
<reference evidence="3 5" key="1">
    <citation type="submission" date="2015-03" db="EMBL/GenBank/DDBJ databases">
        <authorList>
            <consortium name="Pathogen Informatics"/>
            <person name="Murphy D."/>
        </authorList>
    </citation>
    <scope>NUCLEOTIDE SEQUENCE [LARGE SCALE GENOMIC DNA]</scope>
    <source>
        <strain evidence="3 5">PAP036</strain>
    </source>
</reference>
<dbReference type="InterPro" id="IPR029058">
    <property type="entry name" value="AB_hydrolase_fold"/>
</dbReference>
<evidence type="ECO:0000313" key="6">
    <source>
        <dbReference type="Proteomes" id="UP000284557"/>
    </source>
</evidence>
<dbReference type="Proteomes" id="UP000038487">
    <property type="component" value="Unassembled WGS sequence"/>
</dbReference>
<evidence type="ECO:0000313" key="5">
    <source>
        <dbReference type="Proteomes" id="UP000038487"/>
    </source>
</evidence>
<evidence type="ECO:0000313" key="4">
    <source>
        <dbReference type="EMBL" id="RIT32158.1"/>
    </source>
</evidence>
<dbReference type="AlphaFoldDB" id="A0A0U0Y0N4"/>
<comment type="caution">
    <text evidence="3">The sequence shown here is derived from an EMBL/GenBank/DDBJ whole genome shotgun (WGS) entry which is preliminary data.</text>
</comment>
<gene>
    <name evidence="4" type="ORF">D2E76_23735</name>
    <name evidence="3" type="ORF">ERS075527_04156</name>
</gene>
<dbReference type="Proteomes" id="UP000284557">
    <property type="component" value="Unassembled WGS sequence"/>
</dbReference>
<evidence type="ECO:0000259" key="2">
    <source>
        <dbReference type="Pfam" id="PF00326"/>
    </source>
</evidence>
<feature type="region of interest" description="Disordered" evidence="1">
    <location>
        <begin position="1"/>
        <end position="29"/>
    </location>
</feature>
<dbReference type="Gene3D" id="3.40.50.1820">
    <property type="entry name" value="alpha/beta hydrolase"/>
    <property type="match status" value="1"/>
</dbReference>
<dbReference type="Pfam" id="PF00326">
    <property type="entry name" value="Peptidase_S9"/>
    <property type="match status" value="1"/>
</dbReference>
<dbReference type="GeneID" id="93381274"/>
<accession>A0A0U0Y0N4</accession>
<organism evidence="3 5">
    <name type="scientific">Mycobacteroides abscessus</name>
    <dbReference type="NCBI Taxonomy" id="36809"/>
    <lineage>
        <taxon>Bacteria</taxon>
        <taxon>Bacillati</taxon>
        <taxon>Actinomycetota</taxon>
        <taxon>Actinomycetes</taxon>
        <taxon>Mycobacteriales</taxon>
        <taxon>Mycobacteriaceae</taxon>
        <taxon>Mycobacteroides</taxon>
    </lineage>
</organism>
<reference evidence="4 6" key="2">
    <citation type="submission" date="2018-08" db="EMBL/GenBank/DDBJ databases">
        <title>Linezolid Resistance in Mycobacterium abscessus: MIC Distribution and Comprehensive Investigation of Resistance Mechanisms.</title>
        <authorList>
            <person name="Ye M."/>
            <person name="Xu L."/>
            <person name="Zou Y."/>
            <person name="Li B."/>
            <person name="Guo Q."/>
            <person name="Zhang Y."/>
            <person name="Zhan M."/>
            <person name="Xu B."/>
            <person name="Yu F."/>
            <person name="Zhang Z."/>
            <person name="Chu H."/>
        </authorList>
    </citation>
    <scope>NUCLEOTIDE SEQUENCE [LARGE SCALE GENOMIC DNA]</scope>
    <source>
        <strain evidence="4 6">G143</strain>
    </source>
</reference>
<dbReference type="EMBL" id="QXBN01000025">
    <property type="protein sequence ID" value="RIT32158.1"/>
    <property type="molecule type" value="Genomic_DNA"/>
</dbReference>
<protein>
    <submittedName>
        <fullName evidence="4">Alpha/beta hydrolase</fullName>
    </submittedName>
    <submittedName>
        <fullName evidence="3">Prolyl oligopeptidase family protein</fullName>
    </submittedName>
</protein>
<feature type="domain" description="Peptidase S9 prolyl oligopeptidase catalytic" evidence="2">
    <location>
        <begin position="250"/>
        <end position="393"/>
    </location>
</feature>
<dbReference type="EMBL" id="CSUW01000010">
    <property type="protein sequence ID" value="CPT55601.1"/>
    <property type="molecule type" value="Genomic_DNA"/>
</dbReference>
<proteinExistence type="predicted"/>
<dbReference type="InterPro" id="IPR001375">
    <property type="entry name" value="Peptidase_S9_cat"/>
</dbReference>
<feature type="compositionally biased region" description="Basic and acidic residues" evidence="1">
    <location>
        <begin position="1"/>
        <end position="11"/>
    </location>
</feature>
<evidence type="ECO:0000313" key="3">
    <source>
        <dbReference type="EMBL" id="CPT55601.1"/>
    </source>
</evidence>
<evidence type="ECO:0000256" key="1">
    <source>
        <dbReference type="SAM" id="MobiDB-lite"/>
    </source>
</evidence>
<dbReference type="SUPFAM" id="SSF53474">
    <property type="entry name" value="alpha/beta-Hydrolases"/>
    <property type="match status" value="1"/>
</dbReference>
<dbReference type="GO" id="GO:0006508">
    <property type="term" value="P:proteolysis"/>
    <property type="evidence" value="ECO:0007669"/>
    <property type="project" value="InterPro"/>
</dbReference>
<sequence length="394" mass="44296">MTAELSEHIEQPRITPRPAPTARPQLPRPGDLTLRERAMVETSALTDIALRTVGALSVMGVVAPSLVIDREFVARERDNLAFYGELAAMGDADLSFPEPEITPVVFSRPAGRVAQALAKATVENLDFESPYQTRNPALRDYWKRFPHNSVARAQHWRHDDGPRPTLCVIHGFFGSPYLLNGAFFALPWFFRNGYDVLLYTLPFHGRRAEKYSPFSGAGYFSHGFTGFSESMCQAVHDFRIFVNYLRGTGVEKIGLTGLSLGGYTTGLISTVERRIDVTIPNVPVVDVKSLLHSWIPAEPTIKLAARLGHLDQGRLDGALSYSSPLTYQPVVPREQRLIITGLGDRLAPPEQSEMLWEHWDRCALHWFPGNHILHVNQGDYLRRMTEFLDRHLNV</sequence>
<dbReference type="GO" id="GO:0008236">
    <property type="term" value="F:serine-type peptidase activity"/>
    <property type="evidence" value="ECO:0007669"/>
    <property type="project" value="InterPro"/>
</dbReference>
<name>A0A0U0Y0N4_9MYCO</name>